<keyword evidence="2" id="KW-1185">Reference proteome</keyword>
<evidence type="ECO:0000313" key="2">
    <source>
        <dbReference type="Proteomes" id="UP000805193"/>
    </source>
</evidence>
<gene>
    <name evidence="1" type="ORF">HPB47_006320</name>
</gene>
<dbReference type="Proteomes" id="UP000805193">
    <property type="component" value="Unassembled WGS sequence"/>
</dbReference>
<organism evidence="1 2">
    <name type="scientific">Ixodes persulcatus</name>
    <name type="common">Taiga tick</name>
    <dbReference type="NCBI Taxonomy" id="34615"/>
    <lineage>
        <taxon>Eukaryota</taxon>
        <taxon>Metazoa</taxon>
        <taxon>Ecdysozoa</taxon>
        <taxon>Arthropoda</taxon>
        <taxon>Chelicerata</taxon>
        <taxon>Arachnida</taxon>
        <taxon>Acari</taxon>
        <taxon>Parasitiformes</taxon>
        <taxon>Ixodida</taxon>
        <taxon>Ixodoidea</taxon>
        <taxon>Ixodidae</taxon>
        <taxon>Ixodinae</taxon>
        <taxon>Ixodes</taxon>
    </lineage>
</organism>
<evidence type="ECO:0000313" key="1">
    <source>
        <dbReference type="EMBL" id="KAG0416559.1"/>
    </source>
</evidence>
<protein>
    <submittedName>
        <fullName evidence="1">Uncharacterized protein</fullName>
    </submittedName>
</protein>
<accession>A0AC60PAQ3</accession>
<dbReference type="EMBL" id="JABSTQ010010942">
    <property type="protein sequence ID" value="KAG0416559.1"/>
    <property type="molecule type" value="Genomic_DNA"/>
</dbReference>
<sequence length="89" mass="10140">MNRTRSGGEHALAGTAYIPLAQPVKTFPQLRFARSVLPMLRFLATSKFQPTYARRAFPCFDEPNFKSTFNVTLVHDRKHMALSNMPVLE</sequence>
<feature type="non-terminal residue" evidence="1">
    <location>
        <position position="89"/>
    </location>
</feature>
<name>A0AC60PAQ3_IXOPE</name>
<reference evidence="1 2" key="1">
    <citation type="journal article" date="2020" name="Cell">
        <title>Large-Scale Comparative Analyses of Tick Genomes Elucidate Their Genetic Diversity and Vector Capacities.</title>
        <authorList>
            <consortium name="Tick Genome and Microbiome Consortium (TIGMIC)"/>
            <person name="Jia N."/>
            <person name="Wang J."/>
            <person name="Shi W."/>
            <person name="Du L."/>
            <person name="Sun Y."/>
            <person name="Zhan W."/>
            <person name="Jiang J.F."/>
            <person name="Wang Q."/>
            <person name="Zhang B."/>
            <person name="Ji P."/>
            <person name="Bell-Sakyi L."/>
            <person name="Cui X.M."/>
            <person name="Yuan T.T."/>
            <person name="Jiang B.G."/>
            <person name="Yang W.F."/>
            <person name="Lam T.T."/>
            <person name="Chang Q.C."/>
            <person name="Ding S.J."/>
            <person name="Wang X.J."/>
            <person name="Zhu J.G."/>
            <person name="Ruan X.D."/>
            <person name="Zhao L."/>
            <person name="Wei J.T."/>
            <person name="Ye R.Z."/>
            <person name="Que T.C."/>
            <person name="Du C.H."/>
            <person name="Zhou Y.H."/>
            <person name="Cheng J.X."/>
            <person name="Dai P.F."/>
            <person name="Guo W.B."/>
            <person name="Han X.H."/>
            <person name="Huang E.J."/>
            <person name="Li L.F."/>
            <person name="Wei W."/>
            <person name="Gao Y.C."/>
            <person name="Liu J.Z."/>
            <person name="Shao H.Z."/>
            <person name="Wang X."/>
            <person name="Wang C.C."/>
            <person name="Yang T.C."/>
            <person name="Huo Q.B."/>
            <person name="Li W."/>
            <person name="Chen H.Y."/>
            <person name="Chen S.E."/>
            <person name="Zhou L.G."/>
            <person name="Ni X.B."/>
            <person name="Tian J.H."/>
            <person name="Sheng Y."/>
            <person name="Liu T."/>
            <person name="Pan Y.S."/>
            <person name="Xia L.Y."/>
            <person name="Li J."/>
            <person name="Zhao F."/>
            <person name="Cao W.C."/>
        </authorList>
    </citation>
    <scope>NUCLEOTIDE SEQUENCE [LARGE SCALE GENOMIC DNA]</scope>
    <source>
        <strain evidence="1">Iper-2018</strain>
    </source>
</reference>
<comment type="caution">
    <text evidence="1">The sequence shown here is derived from an EMBL/GenBank/DDBJ whole genome shotgun (WGS) entry which is preliminary data.</text>
</comment>
<proteinExistence type="predicted"/>